<dbReference type="InterPro" id="IPR050113">
    <property type="entry name" value="Ub_conjugating_enzyme"/>
</dbReference>
<name>A0A6F9DWP4_9ASCI</name>
<keyword evidence="2" id="KW-1133">Transmembrane helix</keyword>
<gene>
    <name evidence="4" type="primary">Ube2j1</name>
</gene>
<dbReference type="AlphaFoldDB" id="A0A6F9DWP4"/>
<sequence>MEQSYNLRSPAVKRLMKEAREMREATSEYSAKPLDDNLFEWHFTFRGPADSDFDGGYYHGRIILPPEYPMKPPSILLLTPNGRFELNKKICLSISGYHPESWQPSWSIRTAILAIIGFMPTKGEGAIGALDYTPEERKKLAKQSMNASCPTCGAIKNLLASETSKSGVDDQKDKELAKQIMFAKPKASQSSTSEEKTNSEEQQTSTPDEGPRHRAQSTSNETQNSPAPTQQNVQPNPPRHIQQRNDSSSLMLIVVLAAAIALLLFRRLDRMFNLSDLGSL</sequence>
<dbReference type="Pfam" id="PF00179">
    <property type="entry name" value="UQ_con"/>
    <property type="match status" value="1"/>
</dbReference>
<dbReference type="CDD" id="cd23799">
    <property type="entry name" value="UBCc_UBE2J"/>
    <property type="match status" value="1"/>
</dbReference>
<dbReference type="SMART" id="SM00212">
    <property type="entry name" value="UBCc"/>
    <property type="match status" value="1"/>
</dbReference>
<organism evidence="4">
    <name type="scientific">Phallusia mammillata</name>
    <dbReference type="NCBI Taxonomy" id="59560"/>
    <lineage>
        <taxon>Eukaryota</taxon>
        <taxon>Metazoa</taxon>
        <taxon>Chordata</taxon>
        <taxon>Tunicata</taxon>
        <taxon>Ascidiacea</taxon>
        <taxon>Phlebobranchia</taxon>
        <taxon>Ascidiidae</taxon>
        <taxon>Phallusia</taxon>
    </lineage>
</organism>
<evidence type="ECO:0000256" key="2">
    <source>
        <dbReference type="SAM" id="Phobius"/>
    </source>
</evidence>
<feature type="region of interest" description="Disordered" evidence="1">
    <location>
        <begin position="182"/>
        <end position="243"/>
    </location>
</feature>
<proteinExistence type="evidence at transcript level"/>
<dbReference type="InterPro" id="IPR000608">
    <property type="entry name" value="UBC"/>
</dbReference>
<dbReference type="InterPro" id="IPR016135">
    <property type="entry name" value="UBQ-conjugating_enzyme/RWD"/>
</dbReference>
<evidence type="ECO:0000259" key="3">
    <source>
        <dbReference type="PROSITE" id="PS50127"/>
    </source>
</evidence>
<accession>A0A6F9DWP4</accession>
<protein>
    <submittedName>
        <fullName evidence="4">Ubiquitin-conjugating enzyme E2 J1-like</fullName>
    </submittedName>
</protein>
<dbReference type="PROSITE" id="PS50127">
    <property type="entry name" value="UBC_2"/>
    <property type="match status" value="1"/>
</dbReference>
<dbReference type="Gene3D" id="3.10.110.10">
    <property type="entry name" value="Ubiquitin Conjugating Enzyme"/>
    <property type="match status" value="1"/>
</dbReference>
<evidence type="ECO:0000256" key="1">
    <source>
        <dbReference type="SAM" id="MobiDB-lite"/>
    </source>
</evidence>
<dbReference type="SUPFAM" id="SSF54495">
    <property type="entry name" value="UBC-like"/>
    <property type="match status" value="1"/>
</dbReference>
<evidence type="ECO:0000313" key="4">
    <source>
        <dbReference type="EMBL" id="CAB3267443.1"/>
    </source>
</evidence>
<dbReference type="FunFam" id="3.10.110.10:FF:000086">
    <property type="entry name" value="Ubiquitin-conjugating enzyme E2 J1"/>
    <property type="match status" value="1"/>
</dbReference>
<reference evidence="4" key="1">
    <citation type="submission" date="2020-04" db="EMBL/GenBank/DDBJ databases">
        <authorList>
            <person name="Neveu A P."/>
        </authorList>
    </citation>
    <scope>NUCLEOTIDE SEQUENCE</scope>
    <source>
        <tissue evidence="4">Whole embryo</tissue>
    </source>
</reference>
<feature type="compositionally biased region" description="Polar residues" evidence="1">
    <location>
        <begin position="216"/>
        <end position="234"/>
    </location>
</feature>
<feature type="domain" description="UBC core" evidence="3">
    <location>
        <begin position="10"/>
        <end position="168"/>
    </location>
</feature>
<dbReference type="EMBL" id="LR791581">
    <property type="protein sequence ID" value="CAB3267443.1"/>
    <property type="molecule type" value="mRNA"/>
</dbReference>
<feature type="transmembrane region" description="Helical" evidence="2">
    <location>
        <begin position="247"/>
        <end position="265"/>
    </location>
</feature>
<dbReference type="PANTHER" id="PTHR24067">
    <property type="entry name" value="UBIQUITIN-CONJUGATING ENZYME E2"/>
    <property type="match status" value="1"/>
</dbReference>
<keyword evidence="2" id="KW-0472">Membrane</keyword>
<keyword evidence="2" id="KW-0812">Transmembrane</keyword>